<name>A0A0C2D7X1_9BACT</name>
<dbReference type="AlphaFoldDB" id="A0A0C2D7X1"/>
<evidence type="ECO:0000256" key="1">
    <source>
        <dbReference type="SAM" id="MobiDB-lite"/>
    </source>
</evidence>
<proteinExistence type="predicted"/>
<dbReference type="EMBL" id="JMCC02000021">
    <property type="protein sequence ID" value="KIG17695.1"/>
    <property type="molecule type" value="Genomic_DNA"/>
</dbReference>
<accession>A0A0C2D7X1</accession>
<gene>
    <name evidence="2" type="ORF">DB30_02970</name>
</gene>
<protein>
    <submittedName>
        <fullName evidence="2">Uncharacterized protein</fullName>
    </submittedName>
</protein>
<evidence type="ECO:0000313" key="3">
    <source>
        <dbReference type="Proteomes" id="UP000031599"/>
    </source>
</evidence>
<comment type="caution">
    <text evidence="2">The sequence shown here is derived from an EMBL/GenBank/DDBJ whole genome shotgun (WGS) entry which is preliminary data.</text>
</comment>
<sequence length="143" mass="15094">MLLTLGCTLGCAACRASEPAPSDASPTEMVGAERPAATATAATAGQTEPRVQPAPDPAHADQLRDLDDMCKAVDHDYADGTLRDYYSGLKLRTTWGTALRQTGDESTTPGRTLEQAAAELAVNVTAPGLEHCAKLFDYLDEVE</sequence>
<dbReference type="Proteomes" id="UP000031599">
    <property type="component" value="Unassembled WGS sequence"/>
</dbReference>
<feature type="region of interest" description="Disordered" evidence="1">
    <location>
        <begin position="16"/>
        <end position="59"/>
    </location>
</feature>
<evidence type="ECO:0000313" key="2">
    <source>
        <dbReference type="EMBL" id="KIG17695.1"/>
    </source>
</evidence>
<organism evidence="2 3">
    <name type="scientific">Enhygromyxa salina</name>
    <dbReference type="NCBI Taxonomy" id="215803"/>
    <lineage>
        <taxon>Bacteria</taxon>
        <taxon>Pseudomonadati</taxon>
        <taxon>Myxococcota</taxon>
        <taxon>Polyangia</taxon>
        <taxon>Nannocystales</taxon>
        <taxon>Nannocystaceae</taxon>
        <taxon>Enhygromyxa</taxon>
    </lineage>
</organism>
<reference evidence="2 3" key="1">
    <citation type="submission" date="2014-12" db="EMBL/GenBank/DDBJ databases">
        <title>Genome assembly of Enhygromyxa salina DSM 15201.</title>
        <authorList>
            <person name="Sharma G."/>
            <person name="Subramanian S."/>
        </authorList>
    </citation>
    <scope>NUCLEOTIDE SEQUENCE [LARGE SCALE GENOMIC DNA]</scope>
    <source>
        <strain evidence="2 3">DSM 15201</strain>
    </source>
</reference>